<keyword evidence="1" id="KW-0472">Membrane</keyword>
<evidence type="ECO:0000313" key="3">
    <source>
        <dbReference type="EMBL" id="OSD05190.1"/>
    </source>
</evidence>
<evidence type="ECO:0000313" key="4">
    <source>
        <dbReference type="Proteomes" id="UP000193067"/>
    </source>
</evidence>
<protein>
    <recommendedName>
        <fullName evidence="2">DUF6535 domain-containing protein</fullName>
    </recommendedName>
</protein>
<keyword evidence="1" id="KW-1133">Transmembrane helix</keyword>
<feature type="transmembrane region" description="Helical" evidence="1">
    <location>
        <begin position="24"/>
        <end position="43"/>
    </location>
</feature>
<feature type="non-terminal residue" evidence="3">
    <location>
        <position position="1"/>
    </location>
</feature>
<name>A0A1Y2IVM1_TRAC3</name>
<feature type="transmembrane region" description="Helical" evidence="1">
    <location>
        <begin position="99"/>
        <end position="124"/>
    </location>
</feature>
<proteinExistence type="predicted"/>
<reference evidence="3 4" key="1">
    <citation type="journal article" date="2015" name="Biotechnol. Biofuels">
        <title>Enhanced degradation of softwood versus hardwood by the white-rot fungus Pycnoporus coccineus.</title>
        <authorList>
            <person name="Couturier M."/>
            <person name="Navarro D."/>
            <person name="Chevret D."/>
            <person name="Henrissat B."/>
            <person name="Piumi F."/>
            <person name="Ruiz-Duenas F.J."/>
            <person name="Martinez A.T."/>
            <person name="Grigoriev I.V."/>
            <person name="Riley R."/>
            <person name="Lipzen A."/>
            <person name="Berrin J.G."/>
            <person name="Master E.R."/>
            <person name="Rosso M.N."/>
        </authorList>
    </citation>
    <scope>NUCLEOTIDE SEQUENCE [LARGE SCALE GENOMIC DNA]</scope>
    <source>
        <strain evidence="3 4">BRFM310</strain>
    </source>
</reference>
<dbReference type="AlphaFoldDB" id="A0A1Y2IVM1"/>
<dbReference type="InterPro" id="IPR045338">
    <property type="entry name" value="DUF6535"/>
</dbReference>
<accession>A0A1Y2IVM1</accession>
<feature type="domain" description="DUF6535" evidence="2">
    <location>
        <begin position="6"/>
        <end position="165"/>
    </location>
</feature>
<gene>
    <name evidence="3" type="ORF">PYCCODRAFT_1348243</name>
</gene>
<dbReference type="EMBL" id="KZ084094">
    <property type="protein sequence ID" value="OSD05190.1"/>
    <property type="molecule type" value="Genomic_DNA"/>
</dbReference>
<feature type="non-terminal residue" evidence="3">
    <location>
        <position position="166"/>
    </location>
</feature>
<organism evidence="3 4">
    <name type="scientific">Trametes coccinea (strain BRFM310)</name>
    <name type="common">Pycnoporus coccineus</name>
    <dbReference type="NCBI Taxonomy" id="1353009"/>
    <lineage>
        <taxon>Eukaryota</taxon>
        <taxon>Fungi</taxon>
        <taxon>Dikarya</taxon>
        <taxon>Basidiomycota</taxon>
        <taxon>Agaricomycotina</taxon>
        <taxon>Agaricomycetes</taxon>
        <taxon>Polyporales</taxon>
        <taxon>Polyporaceae</taxon>
        <taxon>Trametes</taxon>
    </lineage>
</organism>
<dbReference type="Proteomes" id="UP000193067">
    <property type="component" value="Unassembled WGS sequence"/>
</dbReference>
<dbReference type="Pfam" id="PF20153">
    <property type="entry name" value="DUF6535"/>
    <property type="match status" value="1"/>
</dbReference>
<evidence type="ECO:0000259" key="2">
    <source>
        <dbReference type="Pfam" id="PF20153"/>
    </source>
</evidence>
<sequence>AQQHLDEAAYALHEKTLERYQQELDALLVYAGLFSGILTAFNVEAYELLRPDATESGLSAIRELTAELRAFALTDRTQAAWIPPPLRAEAATSFKPPSFVVWLNCLWFASLVISLSAATIALLVKQWLYEARTGISAQSRASTQLLQYRISSVEEWKVWNIALLVP</sequence>
<keyword evidence="4" id="KW-1185">Reference proteome</keyword>
<keyword evidence="1" id="KW-0812">Transmembrane</keyword>
<dbReference type="OrthoDB" id="3185525at2759"/>
<evidence type="ECO:0000256" key="1">
    <source>
        <dbReference type="SAM" id="Phobius"/>
    </source>
</evidence>